<gene>
    <name evidence="9" type="ORF">Arub01_42850</name>
</gene>
<accession>A0A9W6PZL0</accession>
<comment type="caution">
    <text evidence="9">The sequence shown here is derived from an EMBL/GenBank/DDBJ whole genome shotgun (WGS) entry which is preliminary data.</text>
</comment>
<dbReference type="Proteomes" id="UP001165124">
    <property type="component" value="Unassembled WGS sequence"/>
</dbReference>
<evidence type="ECO:0000256" key="4">
    <source>
        <dbReference type="ARBA" id="ARBA00022692"/>
    </source>
</evidence>
<evidence type="ECO:0000313" key="10">
    <source>
        <dbReference type="Proteomes" id="UP001165124"/>
    </source>
</evidence>
<dbReference type="InterPro" id="IPR003838">
    <property type="entry name" value="ABC3_permease_C"/>
</dbReference>
<feature type="transmembrane region" description="Helical" evidence="7">
    <location>
        <begin position="262"/>
        <end position="282"/>
    </location>
</feature>
<evidence type="ECO:0000256" key="2">
    <source>
        <dbReference type="ARBA" id="ARBA00022448"/>
    </source>
</evidence>
<keyword evidence="6 7" id="KW-0472">Membrane</keyword>
<dbReference type="Pfam" id="PF02687">
    <property type="entry name" value="FtsX"/>
    <property type="match status" value="1"/>
</dbReference>
<name>A0A9W6PZL0_9ACTN</name>
<feature type="transmembrane region" description="Helical" evidence="7">
    <location>
        <begin position="20"/>
        <end position="43"/>
    </location>
</feature>
<dbReference type="EMBL" id="BSRZ01000012">
    <property type="protein sequence ID" value="GLW66041.1"/>
    <property type="molecule type" value="Genomic_DNA"/>
</dbReference>
<keyword evidence="3" id="KW-1003">Cell membrane</keyword>
<dbReference type="PANTHER" id="PTHR43738">
    <property type="entry name" value="ABC TRANSPORTER, MEMBRANE PROTEIN"/>
    <property type="match status" value="1"/>
</dbReference>
<dbReference type="AlphaFoldDB" id="A0A9W6PZL0"/>
<evidence type="ECO:0000256" key="5">
    <source>
        <dbReference type="ARBA" id="ARBA00022989"/>
    </source>
</evidence>
<dbReference type="PANTHER" id="PTHR43738:SF1">
    <property type="entry name" value="HEMIN TRANSPORT SYSTEM PERMEASE PROTEIN HRTB-RELATED"/>
    <property type="match status" value="1"/>
</dbReference>
<keyword evidence="2" id="KW-0813">Transport</keyword>
<keyword evidence="4 7" id="KW-0812">Transmembrane</keyword>
<dbReference type="InterPro" id="IPR051125">
    <property type="entry name" value="ABC-4/HrtB_transporter"/>
</dbReference>
<keyword evidence="10" id="KW-1185">Reference proteome</keyword>
<sequence>MGLMFLAVRELRFAKVRFGLMGAVVGLIAVLMVMLSGLSVGLVRDGVSGLQNLPVTSFAFERGVQHDSAFSRSVVRMSAVDVWRGRPGVAEAAPYGNTLINAKSDRGVEIDLALFGVAPESFLSPEVSKGSRLSDADGIVVSGTALDAGLNIGDTITVDRLGTKLRVVGATAGQDTFGHVDVAYVPLRTWQLIKAGVAPGDPVPAHATQDITAVAVRAKPGASVDLAAGDAAAGTESLTLKESFGASPGYTAETSTLQLIQGFLYVISALVVGAFFAVWTIQRKHEIAVLRAMGASRGWLLRDALAQAFILLLASVAVGAGIGVGLGSLITGGGAPFALSAPSVMTAAAGLVLLGLVGAGTAVVRIASIDPATALGGNR</sequence>
<reference evidence="9" key="1">
    <citation type="submission" date="2023-02" db="EMBL/GenBank/DDBJ databases">
        <title>Actinomadura rubrobrunea NBRC 14622.</title>
        <authorList>
            <person name="Ichikawa N."/>
            <person name="Sato H."/>
            <person name="Tonouchi N."/>
        </authorList>
    </citation>
    <scope>NUCLEOTIDE SEQUENCE</scope>
    <source>
        <strain evidence="9">NBRC 14622</strain>
    </source>
</reference>
<feature type="transmembrane region" description="Helical" evidence="7">
    <location>
        <begin position="303"/>
        <end position="324"/>
    </location>
</feature>
<evidence type="ECO:0000256" key="3">
    <source>
        <dbReference type="ARBA" id="ARBA00022475"/>
    </source>
</evidence>
<evidence type="ECO:0000256" key="1">
    <source>
        <dbReference type="ARBA" id="ARBA00004651"/>
    </source>
</evidence>
<dbReference type="GO" id="GO:0005886">
    <property type="term" value="C:plasma membrane"/>
    <property type="evidence" value="ECO:0007669"/>
    <property type="project" value="UniProtKB-SubCell"/>
</dbReference>
<feature type="transmembrane region" description="Helical" evidence="7">
    <location>
        <begin position="344"/>
        <end position="364"/>
    </location>
</feature>
<evidence type="ECO:0000259" key="8">
    <source>
        <dbReference type="Pfam" id="PF02687"/>
    </source>
</evidence>
<comment type="subcellular location">
    <subcellularLocation>
        <location evidence="1">Cell membrane</location>
        <topology evidence="1">Multi-pass membrane protein</topology>
    </subcellularLocation>
</comment>
<evidence type="ECO:0000256" key="7">
    <source>
        <dbReference type="SAM" id="Phobius"/>
    </source>
</evidence>
<organism evidence="9 10">
    <name type="scientific">Actinomadura rubrobrunea</name>
    <dbReference type="NCBI Taxonomy" id="115335"/>
    <lineage>
        <taxon>Bacteria</taxon>
        <taxon>Bacillati</taxon>
        <taxon>Actinomycetota</taxon>
        <taxon>Actinomycetes</taxon>
        <taxon>Streptosporangiales</taxon>
        <taxon>Thermomonosporaceae</taxon>
        <taxon>Actinomadura</taxon>
    </lineage>
</organism>
<keyword evidence="5 7" id="KW-1133">Transmembrane helix</keyword>
<feature type="domain" description="ABC3 transporter permease C-terminal" evidence="8">
    <location>
        <begin position="263"/>
        <end position="371"/>
    </location>
</feature>
<evidence type="ECO:0000313" key="9">
    <source>
        <dbReference type="EMBL" id="GLW66041.1"/>
    </source>
</evidence>
<protein>
    <submittedName>
        <fullName evidence="9">ABC transporter substrate-binding protein</fullName>
    </submittedName>
</protein>
<evidence type="ECO:0000256" key="6">
    <source>
        <dbReference type="ARBA" id="ARBA00023136"/>
    </source>
</evidence>
<proteinExistence type="predicted"/>